<dbReference type="EMBL" id="PZQS01000004">
    <property type="protein sequence ID" value="PVD31292.1"/>
    <property type="molecule type" value="Genomic_DNA"/>
</dbReference>
<gene>
    <name evidence="1" type="ORF">C0Q70_06704</name>
</gene>
<evidence type="ECO:0000313" key="1">
    <source>
        <dbReference type="EMBL" id="PVD31292.1"/>
    </source>
</evidence>
<evidence type="ECO:0000313" key="2">
    <source>
        <dbReference type="Proteomes" id="UP000245119"/>
    </source>
</evidence>
<dbReference type="Proteomes" id="UP000245119">
    <property type="component" value="Linkage Group LG4"/>
</dbReference>
<proteinExistence type="predicted"/>
<comment type="caution">
    <text evidence="1">The sequence shown here is derived from an EMBL/GenBank/DDBJ whole genome shotgun (WGS) entry which is preliminary data.</text>
</comment>
<sequence length="152" mass="16592">MSTDIVAANQLVTLILDVPLGREDPTLYPSSSRQERYKRRQLGCRTSEVGLSFLDLFRPVVSMRGHLVVVVAAVVVVCQLTSSADVSVTEPVLAQDVTAQQASGFREGGGFREGVSRVDGFRPSGPSRWPQLHPCLCRSQSGFRRSGFRSTP</sequence>
<accession>A0A2T7PCZ9</accession>
<dbReference type="AlphaFoldDB" id="A0A2T7PCZ9"/>
<organism evidence="1 2">
    <name type="scientific">Pomacea canaliculata</name>
    <name type="common">Golden apple snail</name>
    <dbReference type="NCBI Taxonomy" id="400727"/>
    <lineage>
        <taxon>Eukaryota</taxon>
        <taxon>Metazoa</taxon>
        <taxon>Spiralia</taxon>
        <taxon>Lophotrochozoa</taxon>
        <taxon>Mollusca</taxon>
        <taxon>Gastropoda</taxon>
        <taxon>Caenogastropoda</taxon>
        <taxon>Architaenioglossa</taxon>
        <taxon>Ampullarioidea</taxon>
        <taxon>Ampullariidae</taxon>
        <taxon>Pomacea</taxon>
    </lineage>
</organism>
<name>A0A2T7PCZ9_POMCA</name>
<protein>
    <submittedName>
        <fullName evidence="1">Uncharacterized protein</fullName>
    </submittedName>
</protein>
<reference evidence="1 2" key="1">
    <citation type="submission" date="2018-04" db="EMBL/GenBank/DDBJ databases">
        <title>The genome of golden apple snail Pomacea canaliculata provides insight into stress tolerance and invasive adaptation.</title>
        <authorList>
            <person name="Liu C."/>
            <person name="Liu B."/>
            <person name="Ren Y."/>
            <person name="Zhang Y."/>
            <person name="Wang H."/>
            <person name="Li S."/>
            <person name="Jiang F."/>
            <person name="Yin L."/>
            <person name="Zhang G."/>
            <person name="Qian W."/>
            <person name="Fan W."/>
        </authorList>
    </citation>
    <scope>NUCLEOTIDE SEQUENCE [LARGE SCALE GENOMIC DNA]</scope>
    <source>
        <strain evidence="1">SZHN2017</strain>
        <tissue evidence="1">Muscle</tissue>
    </source>
</reference>
<keyword evidence="2" id="KW-1185">Reference proteome</keyword>